<accession>A0A1Q9C4K8</accession>
<dbReference type="Proteomes" id="UP000186817">
    <property type="component" value="Unassembled WGS sequence"/>
</dbReference>
<sequence length="403" mass="45453">MSLPVCCLRPISNGRSVSCPGIRDADDWAEVSPKKGRRPMSLLDAQRQRRRALDERQEIRSASEVVRHLRQRVQLEGLRGDALVLEEAAGTATSGFSASSTSTGNFRTDRLFKTTEKKTNVLEVVRGVFQNDPQQDRSVFAAAEAKDLIIEDYGKVATMLTGDAMDEEKHCYSGVLERYHHLKLQPSTLNILNAMAYFMGDIDGMSNLETIVEELKQLKHQVSGLFGTLFGEGSLGACAACFHAWHLWFQRGHYERNRRRFRESLAWDDPTRAGAVIQARKTLAKSDKVTWLSVKFCRKVTEDAQDQNALYPVTSLPSLRRESGKIFSELAQELREQLSALVESQLEAVSEAEKAVIHRWILREKTKDMQKAFSRDEAATWHLECAKRCLAQSSSLAASWNVF</sequence>
<evidence type="ECO:0000313" key="2">
    <source>
        <dbReference type="Proteomes" id="UP000186817"/>
    </source>
</evidence>
<dbReference type="OrthoDB" id="10662394at2759"/>
<proteinExistence type="predicted"/>
<dbReference type="EMBL" id="LSRX01001700">
    <property type="protein sequence ID" value="OLP77851.1"/>
    <property type="molecule type" value="Genomic_DNA"/>
</dbReference>
<gene>
    <name evidence="1" type="ORF">AK812_SmicGene42043</name>
</gene>
<comment type="caution">
    <text evidence="1">The sequence shown here is derived from an EMBL/GenBank/DDBJ whole genome shotgun (WGS) entry which is preliminary data.</text>
</comment>
<evidence type="ECO:0000313" key="1">
    <source>
        <dbReference type="EMBL" id="OLP77851.1"/>
    </source>
</evidence>
<dbReference type="AlphaFoldDB" id="A0A1Q9C4K8"/>
<protein>
    <submittedName>
        <fullName evidence="1">Uncharacterized protein</fullName>
    </submittedName>
</protein>
<organism evidence="1 2">
    <name type="scientific">Symbiodinium microadriaticum</name>
    <name type="common">Dinoflagellate</name>
    <name type="synonym">Zooxanthella microadriatica</name>
    <dbReference type="NCBI Taxonomy" id="2951"/>
    <lineage>
        <taxon>Eukaryota</taxon>
        <taxon>Sar</taxon>
        <taxon>Alveolata</taxon>
        <taxon>Dinophyceae</taxon>
        <taxon>Suessiales</taxon>
        <taxon>Symbiodiniaceae</taxon>
        <taxon>Symbiodinium</taxon>
    </lineage>
</organism>
<feature type="non-terminal residue" evidence="1">
    <location>
        <position position="403"/>
    </location>
</feature>
<reference evidence="1 2" key="1">
    <citation type="submission" date="2016-02" db="EMBL/GenBank/DDBJ databases">
        <title>Genome analysis of coral dinoflagellate symbionts highlights evolutionary adaptations to a symbiotic lifestyle.</title>
        <authorList>
            <person name="Aranda M."/>
            <person name="Li Y."/>
            <person name="Liew Y.J."/>
            <person name="Baumgarten S."/>
            <person name="Simakov O."/>
            <person name="Wilson M."/>
            <person name="Piel J."/>
            <person name="Ashoor H."/>
            <person name="Bougouffa S."/>
            <person name="Bajic V.B."/>
            <person name="Ryu T."/>
            <person name="Ravasi T."/>
            <person name="Bayer T."/>
            <person name="Micklem G."/>
            <person name="Kim H."/>
            <person name="Bhak J."/>
            <person name="Lajeunesse T.C."/>
            <person name="Voolstra C.R."/>
        </authorList>
    </citation>
    <scope>NUCLEOTIDE SEQUENCE [LARGE SCALE GENOMIC DNA]</scope>
    <source>
        <strain evidence="1 2">CCMP2467</strain>
    </source>
</reference>
<keyword evidence="2" id="KW-1185">Reference proteome</keyword>
<name>A0A1Q9C4K8_SYMMI</name>